<evidence type="ECO:0000313" key="2">
    <source>
        <dbReference type="EMBL" id="KAL1115677.1"/>
    </source>
</evidence>
<evidence type="ECO:0000256" key="1">
    <source>
        <dbReference type="SAM" id="MobiDB-lite"/>
    </source>
</evidence>
<dbReference type="EMBL" id="JBFDAA010000019">
    <property type="protein sequence ID" value="KAL1115677.1"/>
    <property type="molecule type" value="Genomic_DNA"/>
</dbReference>
<feature type="region of interest" description="Disordered" evidence="1">
    <location>
        <begin position="73"/>
        <end position="110"/>
    </location>
</feature>
<accession>A0ABD0XXR8</accession>
<dbReference type="PANTHER" id="PTHR31935">
    <property type="entry name" value="COILED-COIL DOMAIN-CONTAINING PROTEIN 13"/>
    <property type="match status" value="1"/>
</dbReference>
<dbReference type="InterPro" id="IPR038929">
    <property type="entry name" value="CCDC13"/>
</dbReference>
<keyword evidence="3" id="KW-1185">Reference proteome</keyword>
<reference evidence="2 3" key="1">
    <citation type="submission" date="2024-07" db="EMBL/GenBank/DDBJ databases">
        <title>Chromosome-level genome assembly of the water stick insect Ranatra chinensis (Heteroptera: Nepidae).</title>
        <authorList>
            <person name="Liu X."/>
        </authorList>
    </citation>
    <scope>NUCLEOTIDE SEQUENCE [LARGE SCALE GENOMIC DNA]</scope>
    <source>
        <strain evidence="2">Cailab_2021Rc</strain>
        <tissue evidence="2">Muscle</tissue>
    </source>
</reference>
<dbReference type="Proteomes" id="UP001558652">
    <property type="component" value="Unassembled WGS sequence"/>
</dbReference>
<proteinExistence type="predicted"/>
<organism evidence="2 3">
    <name type="scientific">Ranatra chinensis</name>
    <dbReference type="NCBI Taxonomy" id="642074"/>
    <lineage>
        <taxon>Eukaryota</taxon>
        <taxon>Metazoa</taxon>
        <taxon>Ecdysozoa</taxon>
        <taxon>Arthropoda</taxon>
        <taxon>Hexapoda</taxon>
        <taxon>Insecta</taxon>
        <taxon>Pterygota</taxon>
        <taxon>Neoptera</taxon>
        <taxon>Paraneoptera</taxon>
        <taxon>Hemiptera</taxon>
        <taxon>Heteroptera</taxon>
        <taxon>Panheteroptera</taxon>
        <taxon>Nepomorpha</taxon>
        <taxon>Nepidae</taxon>
        <taxon>Ranatrinae</taxon>
        <taxon>Ranatra</taxon>
    </lineage>
</organism>
<dbReference type="PANTHER" id="PTHR31935:SF1">
    <property type="entry name" value="COILED-COIL DOMAIN-CONTAINING PROTEIN 13"/>
    <property type="match status" value="1"/>
</dbReference>
<evidence type="ECO:0000313" key="3">
    <source>
        <dbReference type="Proteomes" id="UP001558652"/>
    </source>
</evidence>
<comment type="caution">
    <text evidence="2">The sequence shown here is derived from an EMBL/GenBank/DDBJ whole genome shotgun (WGS) entry which is preliminary data.</text>
</comment>
<gene>
    <name evidence="2" type="ORF">AAG570_005967</name>
</gene>
<sequence>MASKRRNWTLRDRVEALSDDNARLKRSLQEADRKLKLKCRAPSPVKGIGRSSDMAANKIVQLSKRVRELNAELAASHRRANSAEAKLLKHQTEPPAQEIKRSEPKESSEDLKKLTEKFNALNIKLCESRNQVQQLKRELKIAHKVSSEFKSNFSQSA</sequence>
<feature type="compositionally biased region" description="Basic and acidic residues" evidence="1">
    <location>
        <begin position="86"/>
        <end position="110"/>
    </location>
</feature>
<name>A0ABD0XXR8_9HEMI</name>
<dbReference type="AlphaFoldDB" id="A0ABD0XXR8"/>
<protein>
    <submittedName>
        <fullName evidence="2">Uncharacterized protein</fullName>
    </submittedName>
</protein>